<dbReference type="AlphaFoldDB" id="A0A9X8N5N1"/>
<evidence type="ECO:0000313" key="2">
    <source>
        <dbReference type="EMBL" id="SHN08604.1"/>
    </source>
</evidence>
<accession>A0A9X8N5N1</accession>
<reference evidence="3" key="1">
    <citation type="submission" date="2016-11" db="EMBL/GenBank/DDBJ databases">
        <authorList>
            <person name="Jaros S."/>
            <person name="Januszkiewicz K."/>
            <person name="Wedrychowicz H."/>
        </authorList>
    </citation>
    <scope>NUCLEOTIDE SEQUENCE [LARGE SCALE GENOMIC DNA]</scope>
    <source>
        <strain evidence="3">CGMCC 4.3555</strain>
    </source>
</reference>
<keyword evidence="1" id="KW-0732">Signal</keyword>
<dbReference type="EMBL" id="FRBK01000019">
    <property type="protein sequence ID" value="SHN08604.1"/>
    <property type="molecule type" value="Genomic_DNA"/>
</dbReference>
<proteinExistence type="predicted"/>
<name>A0A9X8N5N1_9ACTN</name>
<dbReference type="RefSeq" id="WP_073448031.1">
    <property type="nucleotide sequence ID" value="NZ_FRBK01000019.1"/>
</dbReference>
<organism evidence="2 3">
    <name type="scientific">Streptomyces yunnanensis</name>
    <dbReference type="NCBI Taxonomy" id="156453"/>
    <lineage>
        <taxon>Bacteria</taxon>
        <taxon>Bacillati</taxon>
        <taxon>Actinomycetota</taxon>
        <taxon>Actinomycetes</taxon>
        <taxon>Kitasatosporales</taxon>
        <taxon>Streptomycetaceae</taxon>
        <taxon>Streptomyces</taxon>
    </lineage>
</organism>
<dbReference type="PROSITE" id="PS51318">
    <property type="entry name" value="TAT"/>
    <property type="match status" value="1"/>
</dbReference>
<feature type="signal peptide" evidence="1">
    <location>
        <begin position="1"/>
        <end position="31"/>
    </location>
</feature>
<evidence type="ECO:0000256" key="1">
    <source>
        <dbReference type="SAM" id="SignalP"/>
    </source>
</evidence>
<feature type="chain" id="PRO_5040777248" evidence="1">
    <location>
        <begin position="32"/>
        <end position="180"/>
    </location>
</feature>
<dbReference type="Proteomes" id="UP000184388">
    <property type="component" value="Unassembled WGS sequence"/>
</dbReference>
<protein>
    <submittedName>
        <fullName evidence="2">Uncharacterized protein</fullName>
    </submittedName>
</protein>
<dbReference type="InterPro" id="IPR006311">
    <property type="entry name" value="TAT_signal"/>
</dbReference>
<sequence length="180" mass="18774">MSIISKTAALRGLAVVAAVATLGITAPQAWAIDGPGAVAGVAISPKASKETRAVAAAEVKAAQYAANLCGSDYALWMAQRLPEASNRKGTLFLYSNSDNTGACAIFDNNTASAKYMKLQLCENQVNPRCSVDEGTFSEYAGPVRITGDYVFCSKVTALMKNSAGSGSYLINRVAYATPCD</sequence>
<gene>
    <name evidence="2" type="ORF">SAMN05216268_11992</name>
</gene>
<evidence type="ECO:0000313" key="3">
    <source>
        <dbReference type="Proteomes" id="UP000184388"/>
    </source>
</evidence>
<comment type="caution">
    <text evidence="2">The sequence shown here is derived from an EMBL/GenBank/DDBJ whole genome shotgun (WGS) entry which is preliminary data.</text>
</comment>